<dbReference type="SUPFAM" id="SSF51445">
    <property type="entry name" value="(Trans)glycosidases"/>
    <property type="match status" value="1"/>
</dbReference>
<accession>R1G909</accession>
<dbReference type="AlphaFoldDB" id="R1G909"/>
<sequence>MIDKDRRGFLKLIGFGLAGFIVGTTLGTLIFKYGINNSLNQNISNNLNNPQYIFWNVPWGPGNGTYKLLNSYFQSNSPITEGVIVTFNDNYTHSLDQILYLYENNKNKKPIYINLFVTTNRDNITNLSQYDQNIREFLEYLSNITNGGENIVIGFSEIDKAPIEQLAYYYSLMKNYLPKANLFYYVDMGNSTRIVELYNYLLNNYGIKLDMIGLEVYGNYIYNNGNISMNKYMINIIMQYKQFADENNIKFFIGELGFRNGDLEGYISSEGLGYWNGPSEQGYQATIKYYEAIINQLHGMGIDIIGIYDWNGANGDPFGLWSNPYVNELINYMINNYNSN</sequence>
<proteinExistence type="predicted"/>
<dbReference type="InterPro" id="IPR017853">
    <property type="entry name" value="GH"/>
</dbReference>
<keyword evidence="1" id="KW-0812">Transmembrane</keyword>
<feature type="transmembrane region" description="Helical" evidence="1">
    <location>
        <begin position="12"/>
        <end position="35"/>
    </location>
</feature>
<keyword evidence="1" id="KW-0472">Membrane</keyword>
<keyword evidence="1" id="KW-1133">Transmembrane helix</keyword>
<protein>
    <submittedName>
        <fullName evidence="2">Uncharacterized protein</fullName>
    </submittedName>
</protein>
<comment type="caution">
    <text evidence="2">The sequence shown here is derived from an EMBL/GenBank/DDBJ whole genome shotgun (WGS) entry which is preliminary data.</text>
</comment>
<organism evidence="2 3">
    <name type="scientific">Nanobsidianus stetteri</name>
    <dbReference type="NCBI Taxonomy" id="1294122"/>
    <lineage>
        <taxon>Archaea</taxon>
        <taxon>Nanobdellota</taxon>
        <taxon>Candidatus Nanoarchaeia</taxon>
        <taxon>Nanoarchaeales</taxon>
        <taxon>Nanopusillaceae</taxon>
        <taxon>Candidatus Nanobsidianus</taxon>
    </lineage>
</organism>
<evidence type="ECO:0000313" key="2">
    <source>
        <dbReference type="EMBL" id="EOD42334.1"/>
    </source>
</evidence>
<gene>
    <name evidence="2" type="ORF">Nst1_492</name>
</gene>
<name>R1G909_NANST</name>
<reference evidence="2 3" key="1">
    <citation type="submission" date="2013-02" db="EMBL/GenBank/DDBJ databases">
        <title>Insights into archaeal evolution and symbiosis from the genomes of a Nanoarchaeon and its crenarchaeal host from Yellowstone National Park.</title>
        <authorList>
            <person name="Podar M."/>
            <person name="Makarova K.S."/>
            <person name="Graham D.E."/>
            <person name="Wolf Y.I."/>
            <person name="Koonin E.V."/>
            <person name="Reysenbach A.-L."/>
        </authorList>
    </citation>
    <scope>NUCLEOTIDE SEQUENCE [LARGE SCALE GENOMIC DNA]</scope>
</reference>
<evidence type="ECO:0000313" key="3">
    <source>
        <dbReference type="Proteomes" id="UP000053279"/>
    </source>
</evidence>
<evidence type="ECO:0000256" key="1">
    <source>
        <dbReference type="SAM" id="Phobius"/>
    </source>
</evidence>
<keyword evidence="3" id="KW-1185">Reference proteome</keyword>
<dbReference type="EMBL" id="APJZ01000004">
    <property type="protein sequence ID" value="EOD42334.1"/>
    <property type="molecule type" value="Genomic_DNA"/>
</dbReference>
<dbReference type="Proteomes" id="UP000053279">
    <property type="component" value="Unassembled WGS sequence"/>
</dbReference>